<dbReference type="PANTHER" id="PTHR30514:SF10">
    <property type="entry name" value="MURR_RPIR FAMILY TRANSCRIPTIONAL REGULATOR"/>
    <property type="match status" value="1"/>
</dbReference>
<dbReference type="InterPro" id="IPR035472">
    <property type="entry name" value="RpiR-like_SIS"/>
</dbReference>
<evidence type="ECO:0000313" key="6">
    <source>
        <dbReference type="EMBL" id="AYE37194.1"/>
    </source>
</evidence>
<dbReference type="Pfam" id="PF01380">
    <property type="entry name" value="SIS"/>
    <property type="match status" value="1"/>
</dbReference>
<feature type="domain" description="SIS" evidence="5">
    <location>
        <begin position="124"/>
        <end position="265"/>
    </location>
</feature>
<dbReference type="OrthoDB" id="3684496at2"/>
<name>A0A386PP16_9LACO</name>
<dbReference type="Gene3D" id="3.40.50.10490">
    <property type="entry name" value="Glucose-6-phosphate isomerase like protein, domain 1"/>
    <property type="match status" value="1"/>
</dbReference>
<keyword evidence="7" id="KW-1185">Reference proteome</keyword>
<organism evidence="6 7">
    <name type="scientific">Companilactobacillus zhachilii</name>
    <dbReference type="NCBI Taxonomy" id="2304606"/>
    <lineage>
        <taxon>Bacteria</taxon>
        <taxon>Bacillati</taxon>
        <taxon>Bacillota</taxon>
        <taxon>Bacilli</taxon>
        <taxon>Lactobacillales</taxon>
        <taxon>Lactobacillaceae</taxon>
        <taxon>Companilactobacillus</taxon>
    </lineage>
</organism>
<dbReference type="GO" id="GO:0097367">
    <property type="term" value="F:carbohydrate derivative binding"/>
    <property type="evidence" value="ECO:0007669"/>
    <property type="project" value="InterPro"/>
</dbReference>
<evidence type="ECO:0000259" key="4">
    <source>
        <dbReference type="PROSITE" id="PS51071"/>
    </source>
</evidence>
<protein>
    <submittedName>
        <fullName evidence="6">MurR/RpiR family transcriptional regulator</fullName>
    </submittedName>
</protein>
<keyword evidence="2" id="KW-0238">DNA-binding</keyword>
<evidence type="ECO:0000313" key="7">
    <source>
        <dbReference type="Proteomes" id="UP000267208"/>
    </source>
</evidence>
<feature type="domain" description="HTH rpiR-type" evidence="4">
    <location>
        <begin position="1"/>
        <end position="75"/>
    </location>
</feature>
<accession>A0A386PP16</accession>
<dbReference type="EMBL" id="CP031933">
    <property type="protein sequence ID" value="AYE37194.1"/>
    <property type="molecule type" value="Genomic_DNA"/>
</dbReference>
<sequence length="291" mass="32992">MLLQEKIDSTNFSANEQIVVNFIEHKQETINEYSTTKIAKETYTSPSVLVRIAKKLGFNGWIELKNAYVDELTYLHKHFKNIDANIPFSGNDSVLSIANKLGQLKNESILDTISLIDSKSFSQAIQLLNHSHSTGIFGLSNILFQAEEFAFKMRHIGSKVQTFPIQNTMFQEAAMMTSNDCAIFISYSGESDPLFTVIKILKKNHVPIIAITSIGDNKLSKLADITLRISTREHSYTKIAGFSSQESISLILDILYSGYFAQHFDDNYNYKINLSKKTEFRNIDNHIIQDN</sequence>
<dbReference type="CDD" id="cd05013">
    <property type="entry name" value="SIS_RpiR"/>
    <property type="match status" value="1"/>
</dbReference>
<reference evidence="7" key="1">
    <citation type="submission" date="2018-08" db="EMBL/GenBank/DDBJ databases">
        <title>Genome of Lactobacillus sp. HBUAS52074.</title>
        <authorList>
            <person name="Guo Z."/>
            <person name="Zhang Z.D."/>
        </authorList>
    </citation>
    <scope>NUCLEOTIDE SEQUENCE [LARGE SCALE GENOMIC DNA]</scope>
    <source>
        <strain evidence="7">HBUAS52074</strain>
    </source>
</reference>
<dbReference type="PANTHER" id="PTHR30514">
    <property type="entry name" value="GLUCOKINASE"/>
    <property type="match status" value="1"/>
</dbReference>
<evidence type="ECO:0000259" key="5">
    <source>
        <dbReference type="PROSITE" id="PS51464"/>
    </source>
</evidence>
<dbReference type="InterPro" id="IPR009057">
    <property type="entry name" value="Homeodomain-like_sf"/>
</dbReference>
<evidence type="ECO:0000256" key="2">
    <source>
        <dbReference type="ARBA" id="ARBA00023125"/>
    </source>
</evidence>
<dbReference type="InterPro" id="IPR047640">
    <property type="entry name" value="RpiR-like"/>
</dbReference>
<dbReference type="GO" id="GO:0003700">
    <property type="term" value="F:DNA-binding transcription factor activity"/>
    <property type="evidence" value="ECO:0007669"/>
    <property type="project" value="InterPro"/>
</dbReference>
<gene>
    <name evidence="6" type="ORF">D1B17_00355</name>
</gene>
<dbReference type="Gene3D" id="1.10.10.10">
    <property type="entry name" value="Winged helix-like DNA-binding domain superfamily/Winged helix DNA-binding domain"/>
    <property type="match status" value="1"/>
</dbReference>
<dbReference type="GO" id="GO:0003677">
    <property type="term" value="F:DNA binding"/>
    <property type="evidence" value="ECO:0007669"/>
    <property type="project" value="UniProtKB-KW"/>
</dbReference>
<dbReference type="Proteomes" id="UP000267208">
    <property type="component" value="Chromosome"/>
</dbReference>
<proteinExistence type="predicted"/>
<dbReference type="PROSITE" id="PS51071">
    <property type="entry name" value="HTH_RPIR"/>
    <property type="match status" value="1"/>
</dbReference>
<evidence type="ECO:0000256" key="1">
    <source>
        <dbReference type="ARBA" id="ARBA00023015"/>
    </source>
</evidence>
<dbReference type="KEGG" id="lzh:D1B17_00355"/>
<dbReference type="GO" id="GO:1901135">
    <property type="term" value="P:carbohydrate derivative metabolic process"/>
    <property type="evidence" value="ECO:0007669"/>
    <property type="project" value="InterPro"/>
</dbReference>
<dbReference type="Pfam" id="PF01418">
    <property type="entry name" value="HTH_6"/>
    <property type="match status" value="1"/>
</dbReference>
<dbReference type="InterPro" id="IPR046348">
    <property type="entry name" value="SIS_dom_sf"/>
</dbReference>
<dbReference type="InterPro" id="IPR036388">
    <property type="entry name" value="WH-like_DNA-bd_sf"/>
</dbReference>
<dbReference type="InterPro" id="IPR001347">
    <property type="entry name" value="SIS_dom"/>
</dbReference>
<dbReference type="InterPro" id="IPR000281">
    <property type="entry name" value="HTH_RpiR"/>
</dbReference>
<keyword evidence="1" id="KW-0805">Transcription regulation</keyword>
<dbReference type="SUPFAM" id="SSF46689">
    <property type="entry name" value="Homeodomain-like"/>
    <property type="match status" value="1"/>
</dbReference>
<evidence type="ECO:0000256" key="3">
    <source>
        <dbReference type="ARBA" id="ARBA00023163"/>
    </source>
</evidence>
<keyword evidence="3" id="KW-0804">Transcription</keyword>
<dbReference type="AlphaFoldDB" id="A0A386PP16"/>
<dbReference type="PROSITE" id="PS51464">
    <property type="entry name" value="SIS"/>
    <property type="match status" value="1"/>
</dbReference>
<dbReference type="RefSeq" id="WP_120141341.1">
    <property type="nucleotide sequence ID" value="NZ_CP031933.2"/>
</dbReference>
<dbReference type="SUPFAM" id="SSF53697">
    <property type="entry name" value="SIS domain"/>
    <property type="match status" value="1"/>
</dbReference>